<organism evidence="2 3">
    <name type="scientific">Leucocoprinus birnbaumii</name>
    <dbReference type="NCBI Taxonomy" id="56174"/>
    <lineage>
        <taxon>Eukaryota</taxon>
        <taxon>Fungi</taxon>
        <taxon>Dikarya</taxon>
        <taxon>Basidiomycota</taxon>
        <taxon>Agaricomycotina</taxon>
        <taxon>Agaricomycetes</taxon>
        <taxon>Agaricomycetidae</taxon>
        <taxon>Agaricales</taxon>
        <taxon>Agaricineae</taxon>
        <taxon>Agaricaceae</taxon>
        <taxon>Leucocoprinus</taxon>
    </lineage>
</organism>
<dbReference type="Proteomes" id="UP001213000">
    <property type="component" value="Unassembled WGS sequence"/>
</dbReference>
<dbReference type="EMBL" id="JANIEX010001520">
    <property type="protein sequence ID" value="KAJ3557032.1"/>
    <property type="molecule type" value="Genomic_DNA"/>
</dbReference>
<gene>
    <name evidence="2" type="ORF">NP233_g11842</name>
</gene>
<evidence type="ECO:0000313" key="2">
    <source>
        <dbReference type="EMBL" id="KAJ3557032.1"/>
    </source>
</evidence>
<dbReference type="AlphaFoldDB" id="A0AAD5VJC3"/>
<accession>A0AAD5VJC3</accession>
<proteinExistence type="predicted"/>
<feature type="region of interest" description="Disordered" evidence="1">
    <location>
        <begin position="359"/>
        <end position="389"/>
    </location>
</feature>
<protein>
    <submittedName>
        <fullName evidence="2">Uncharacterized protein</fullName>
    </submittedName>
</protein>
<keyword evidence="3" id="KW-1185">Reference proteome</keyword>
<name>A0AAD5VJC3_9AGAR</name>
<evidence type="ECO:0000256" key="1">
    <source>
        <dbReference type="SAM" id="MobiDB-lite"/>
    </source>
</evidence>
<comment type="caution">
    <text evidence="2">The sequence shown here is derived from an EMBL/GenBank/DDBJ whole genome shotgun (WGS) entry which is preliminary data.</text>
</comment>
<reference evidence="2" key="1">
    <citation type="submission" date="2022-07" db="EMBL/GenBank/DDBJ databases">
        <title>Genome Sequence of Leucocoprinus birnbaumii.</title>
        <authorList>
            <person name="Buettner E."/>
        </authorList>
    </citation>
    <scope>NUCLEOTIDE SEQUENCE</scope>
    <source>
        <strain evidence="2">VT141</strain>
    </source>
</reference>
<evidence type="ECO:0000313" key="3">
    <source>
        <dbReference type="Proteomes" id="UP001213000"/>
    </source>
</evidence>
<sequence length="389" mass="44986">MGDYVDQIRRFGSTDSYSTQLGEQAHSSIKSLYGLTNKKNPMRQIGAKYNRNRHFRDTEQKEIEETRRSDHNNKHHVVAPYNDCPINIFTFVRENSMDPAKKNFISKLKDHLLGRILGRDFDADMHEDFSEDERNTIRLRNNTIFRHKTIRINYTTYDIRRDSNILNPRNRRYCMVPAAETDVELNPHPFWYAAVLGIFHTEVQHMGPRSQNLGWRKMEFLWVRWLGVEPGYVSGRNVARLPKIGFVPDSDDFAFGFLDPSHVIRGCHLIPAFSEGRTKTLLSYEGHTEARPGGDMSEDWVNFYVNIFVDRDMIMRYLGLGIGHREKGTASSSQVHMRGSEQEVDHNMECGVIEEEEEYLNDTVDADNGSDSDESGDDSEDDGDDYDTL</sequence>